<gene>
    <name evidence="1" type="ORF">MLD38_022285</name>
</gene>
<sequence>MGSLSTLRLSAVNPGPAIGTEQPTIRTTTGALSFGQGIVGVDRGGACSLRAAAVGPRPSHRQSSSSFVVSAESMASVGMVLQDLPRKMASLPASTAAAIGGFSLLLLFAYILKGRVGQRQGQGRNSNLRPLPEVPGVPVLGNLHQLKEKKPHKTFTNWAETYGPVYSIKTGASTIVVLNSAEVAKEAMVTRYSSISSRKLSKALDILTSSKCMVAMSDYDEFHKMVKKYILNNVLGPSAQKRLRGNRDNLVENISKQLNDFVNGHPCEPVNFRRFFQNELFALSLKQALGDEVKAVYVEELGTTLSKDEIFKVLVLDMMHGAIEVDWRDFFPYLQWVPNKAWEDKIKQYAFRRKAVTNALIREQKKRIATGKDLDSYTDFLLREAKTLTEDQITILVWEAIIEAADTTLITTEWALYELAKNPLKQELLYQEIQKVCGSQKLTEDHIAKIPYLSAVFHETLRKHSPVPVVPLRYAHEDTELGGYFVPAGSQIAINIYGCNMDKNQYENPLDWIPERFLDGKYDEADLFKTMAFGGGKRVCAGALQASLISCAAIGRLVQDFEWRLMEGEQDNEDTISLTTHKLHPMLAKLKPRRSREEIMRPTEEVLIR</sequence>
<reference evidence="2" key="1">
    <citation type="journal article" date="2023" name="Front. Plant Sci.">
        <title>Chromosomal-level genome assembly of Melastoma candidum provides insights into trichome evolution.</title>
        <authorList>
            <person name="Zhong Y."/>
            <person name="Wu W."/>
            <person name="Sun C."/>
            <person name="Zou P."/>
            <person name="Liu Y."/>
            <person name="Dai S."/>
            <person name="Zhou R."/>
        </authorList>
    </citation>
    <scope>NUCLEOTIDE SEQUENCE [LARGE SCALE GENOMIC DNA]</scope>
</reference>
<comment type="caution">
    <text evidence="1">The sequence shown here is derived from an EMBL/GenBank/DDBJ whole genome shotgun (WGS) entry which is preliminary data.</text>
</comment>
<accession>A0ACB9QIM9</accession>
<keyword evidence="2" id="KW-1185">Reference proteome</keyword>
<protein>
    <submittedName>
        <fullName evidence="1">Uncharacterized protein</fullName>
    </submittedName>
</protein>
<proteinExistence type="predicted"/>
<dbReference type="Proteomes" id="UP001057402">
    <property type="component" value="Chromosome 6"/>
</dbReference>
<evidence type="ECO:0000313" key="1">
    <source>
        <dbReference type="EMBL" id="KAI4366404.1"/>
    </source>
</evidence>
<dbReference type="EMBL" id="CM042885">
    <property type="protein sequence ID" value="KAI4366404.1"/>
    <property type="molecule type" value="Genomic_DNA"/>
</dbReference>
<organism evidence="1 2">
    <name type="scientific">Melastoma candidum</name>
    <dbReference type="NCBI Taxonomy" id="119954"/>
    <lineage>
        <taxon>Eukaryota</taxon>
        <taxon>Viridiplantae</taxon>
        <taxon>Streptophyta</taxon>
        <taxon>Embryophyta</taxon>
        <taxon>Tracheophyta</taxon>
        <taxon>Spermatophyta</taxon>
        <taxon>Magnoliopsida</taxon>
        <taxon>eudicotyledons</taxon>
        <taxon>Gunneridae</taxon>
        <taxon>Pentapetalae</taxon>
        <taxon>rosids</taxon>
        <taxon>malvids</taxon>
        <taxon>Myrtales</taxon>
        <taxon>Melastomataceae</taxon>
        <taxon>Melastomatoideae</taxon>
        <taxon>Melastomateae</taxon>
        <taxon>Melastoma</taxon>
    </lineage>
</organism>
<name>A0ACB9QIM9_9MYRT</name>
<evidence type="ECO:0000313" key="2">
    <source>
        <dbReference type="Proteomes" id="UP001057402"/>
    </source>
</evidence>